<keyword evidence="3" id="KW-1185">Reference proteome</keyword>
<feature type="region of interest" description="Disordered" evidence="1">
    <location>
        <begin position="75"/>
        <end position="103"/>
    </location>
</feature>
<evidence type="ECO:0000313" key="2">
    <source>
        <dbReference type="EMBL" id="KAG8478579.1"/>
    </source>
</evidence>
<dbReference type="Proteomes" id="UP000701853">
    <property type="component" value="Chromosome 11"/>
</dbReference>
<protein>
    <recommendedName>
        <fullName evidence="4">Transposase MuDR plant domain-containing protein</fullName>
    </recommendedName>
</protein>
<name>A0A8J5YYM7_9ROSI</name>
<evidence type="ECO:0008006" key="4">
    <source>
        <dbReference type="Google" id="ProtNLM"/>
    </source>
</evidence>
<dbReference type="PANTHER" id="PTHR31973:SF187">
    <property type="entry name" value="MUTATOR TRANSPOSASE MUDRA PROTEIN"/>
    <property type="match status" value="1"/>
</dbReference>
<reference evidence="2 3" key="1">
    <citation type="journal article" date="2021" name="bioRxiv">
        <title>The Gossypium anomalum genome as a resource for cotton improvement and evolutionary analysis of hybrid incompatibility.</title>
        <authorList>
            <person name="Grover C.E."/>
            <person name="Yuan D."/>
            <person name="Arick M.A."/>
            <person name="Miller E.R."/>
            <person name="Hu G."/>
            <person name="Peterson D.G."/>
            <person name="Wendel J.F."/>
            <person name="Udall J.A."/>
        </authorList>
    </citation>
    <scope>NUCLEOTIDE SEQUENCE [LARGE SCALE GENOMIC DNA]</scope>
    <source>
        <strain evidence="2">JFW-Udall</strain>
        <tissue evidence="2">Leaf</tissue>
    </source>
</reference>
<organism evidence="2 3">
    <name type="scientific">Gossypium anomalum</name>
    <dbReference type="NCBI Taxonomy" id="47600"/>
    <lineage>
        <taxon>Eukaryota</taxon>
        <taxon>Viridiplantae</taxon>
        <taxon>Streptophyta</taxon>
        <taxon>Embryophyta</taxon>
        <taxon>Tracheophyta</taxon>
        <taxon>Spermatophyta</taxon>
        <taxon>Magnoliopsida</taxon>
        <taxon>eudicotyledons</taxon>
        <taxon>Gunneridae</taxon>
        <taxon>Pentapetalae</taxon>
        <taxon>rosids</taxon>
        <taxon>malvids</taxon>
        <taxon>Malvales</taxon>
        <taxon>Malvaceae</taxon>
        <taxon>Malvoideae</taxon>
        <taxon>Gossypium</taxon>
    </lineage>
</organism>
<dbReference type="OrthoDB" id="999066at2759"/>
<evidence type="ECO:0000313" key="3">
    <source>
        <dbReference type="Proteomes" id="UP000701853"/>
    </source>
</evidence>
<dbReference type="EMBL" id="JAHUZN010000011">
    <property type="protein sequence ID" value="KAG8478579.1"/>
    <property type="molecule type" value="Genomic_DNA"/>
</dbReference>
<evidence type="ECO:0000256" key="1">
    <source>
        <dbReference type="SAM" id="MobiDB-lite"/>
    </source>
</evidence>
<dbReference type="AlphaFoldDB" id="A0A8J5YYM7"/>
<feature type="compositionally biased region" description="Basic and acidic residues" evidence="1">
    <location>
        <begin position="91"/>
        <end position="102"/>
    </location>
</feature>
<gene>
    <name evidence="2" type="ORF">CXB51_028444</name>
</gene>
<feature type="region of interest" description="Disordered" evidence="1">
    <location>
        <begin position="396"/>
        <end position="430"/>
    </location>
</feature>
<sequence>MKLLLLRSFSSCFAKLEIPSFAGSAFAMLTCSFIEFCILSTNNFPRTLLIYLANMPYSFTNYFLTILCNSKFNSTGSRGKTSGKGNETIFDETKSESTKEQFEAEVPEEVDCEGLNDNVGKEEDGNEIGYFDSDDHRSILGLEDDNNFDVCRRRSRFPTYNPNSASPHFYIGMLFKDGEQFKSVIHKYLMCFRSELKIIRNEPNRVRVKCIASLKCKGGIFASYSNMPDACRNKMVNLKVITEHFEAIIGGHPKMKLRDIQRMVTSKMYVNVNMRRCRRAKKRVKDLVGNFDYVDELRLKNPGSTINMEVNRVTPESLPHFKRFYVCFEALKRGWKEGCRPILGLDGCLSPCLLCYYLGSLVPMLSVLYGILNKILMTTYIAHEFVLQPINGSHERTKSGIKPVLPPVEKTMPSRPKKNRRKAKNEPKKMKPIQLSRVGLIMRYRKCGGEGHNKRSCIQPNTTGTHGSDFCSQFGKSMRTRNQKKTAYQGPISIQESTAAKKMKK</sequence>
<feature type="compositionally biased region" description="Low complexity" evidence="1">
    <location>
        <begin position="75"/>
        <end position="85"/>
    </location>
</feature>
<feature type="region of interest" description="Disordered" evidence="1">
    <location>
        <begin position="482"/>
        <end position="505"/>
    </location>
</feature>
<accession>A0A8J5YYM7</accession>
<dbReference type="PANTHER" id="PTHR31973">
    <property type="entry name" value="POLYPROTEIN, PUTATIVE-RELATED"/>
    <property type="match status" value="1"/>
</dbReference>
<comment type="caution">
    <text evidence="2">The sequence shown here is derived from an EMBL/GenBank/DDBJ whole genome shotgun (WGS) entry which is preliminary data.</text>
</comment>
<proteinExistence type="predicted"/>